<reference evidence="1 2" key="1">
    <citation type="journal article" date="2005" name="Nucleic Acids Res.">
        <title>Genomic blueprint of Hahella chejuensis, a marine microbe producing an algicidal agent.</title>
        <authorList>
            <person name="Jeong H."/>
            <person name="Yim J.H."/>
            <person name="Lee C."/>
            <person name="Choi S.-H."/>
            <person name="Park Y.K."/>
            <person name="Yoon S.H."/>
            <person name="Hur C.-G."/>
            <person name="Kang H.-Y."/>
            <person name="Kim D."/>
            <person name="Lee H.H."/>
            <person name="Park K.H."/>
            <person name="Park S.-H."/>
            <person name="Park H.-S."/>
            <person name="Lee H.K."/>
            <person name="Oh T.K."/>
            <person name="Kim J.F."/>
        </authorList>
    </citation>
    <scope>NUCLEOTIDE SEQUENCE [LARGE SCALE GENOMIC DNA]</scope>
    <source>
        <strain evidence="1 2">KCTC 2396</strain>
    </source>
</reference>
<gene>
    <name evidence="1" type="ordered locus">HCH_00133</name>
</gene>
<organism evidence="1 2">
    <name type="scientific">Hahella chejuensis (strain KCTC 2396)</name>
    <dbReference type="NCBI Taxonomy" id="349521"/>
    <lineage>
        <taxon>Bacteria</taxon>
        <taxon>Pseudomonadati</taxon>
        <taxon>Pseudomonadota</taxon>
        <taxon>Gammaproteobacteria</taxon>
        <taxon>Oceanospirillales</taxon>
        <taxon>Hahellaceae</taxon>
        <taxon>Hahella</taxon>
    </lineage>
</organism>
<dbReference type="AlphaFoldDB" id="Q2SQM2"/>
<name>Q2SQM2_HAHCH</name>
<dbReference type="HOGENOM" id="CLU_465223_0_0_6"/>
<dbReference type="EMBL" id="CP000155">
    <property type="protein sequence ID" value="ABC27052.1"/>
    <property type="molecule type" value="Genomic_DNA"/>
</dbReference>
<evidence type="ECO:0000313" key="2">
    <source>
        <dbReference type="Proteomes" id="UP000000238"/>
    </source>
</evidence>
<evidence type="ECO:0000313" key="1">
    <source>
        <dbReference type="EMBL" id="ABC27052.1"/>
    </source>
</evidence>
<sequence>MPSSRFARTLHRLRVFIATLPFVLYTSVVLAAPDGWSVLVENGEEIFIPGDLAGGEEYRLFVSPAVTLPQNGYSQWFKERIDQDAGKWGEVLSAPQPQQNDGGVMTATYALQRRDGVRRYAHFMGFYGQGKAVYLRIISSDVTTLVARYASGMQQVMKETMPQRLQGVAVSQTASDAPVEKSAPDSTTAVATATKQTSNAASSELKRIDNVSAPEYSLPEPYQALVCDFTENRVNNTYYDYVVLLLKDGTAYKGLTAPPEDLNIEVSRRQEPDRWGIWEEDDDKRYRIKIPASAEKWRPLSKSRRLAPARMGEQLNRYIYKSTADNMGMVGGGGSFTNSWTFLGSGRFTRGRSSLFNSGMMASVTAGTSVYAASYSDEAGDSSFVSGNSPGVGVTSQKKHNDGSNNRGWYSLNGYAMELAYDNGETDRRLFGFCYDDRTQPFFGGTLFWMSKSGPADKLPSKWRMQISLNEERYYVPKELKEGEVFRVVFSPRAELDAAPLNEWFKKAVTQNFSYLGQPQMKREWGNMKTGLMTYFNSYVDAQGKLLAVLYYGAKTQGEYGRFVRITMSDASLNKQYHEQLKPAILNAFRP</sequence>
<protein>
    <submittedName>
        <fullName evidence="1">Uncharacterized protein</fullName>
    </submittedName>
</protein>
<dbReference type="eggNOG" id="ENOG5033EY3">
    <property type="taxonomic scope" value="Bacteria"/>
</dbReference>
<dbReference type="Proteomes" id="UP000000238">
    <property type="component" value="Chromosome"/>
</dbReference>
<dbReference type="KEGG" id="hch:HCH_00133"/>
<accession>Q2SQM2</accession>
<proteinExistence type="predicted"/>
<dbReference type="STRING" id="349521.HCH_00133"/>
<keyword evidence="2" id="KW-1185">Reference proteome</keyword>